<name>A0ABX8CSU8_9NOCA</name>
<keyword evidence="2" id="KW-0732">Signal</keyword>
<reference evidence="3 4" key="1">
    <citation type="submission" date="2021-04" db="EMBL/GenBank/DDBJ databases">
        <title>Nocardia tengchongensis.</title>
        <authorList>
            <person name="Zhuang k."/>
            <person name="Ran Y."/>
            <person name="Li W."/>
        </authorList>
    </citation>
    <scope>NUCLEOTIDE SEQUENCE [LARGE SCALE GENOMIC DNA]</scope>
    <source>
        <strain evidence="3 4">CFH S0057</strain>
    </source>
</reference>
<feature type="region of interest" description="Disordered" evidence="1">
    <location>
        <begin position="146"/>
        <end position="171"/>
    </location>
</feature>
<sequence>MKKSVLGRSSVGFAAMAAVGAAAIATATTASAGVVNTLQLQASTAYCVGTTYTVSLSAADATALMAQATGYSDIQVGFAPAPQGQVIIIGTVPYVVGQGVVVNWTPPSAGAFSLSAYAYDSALGPNAIIDSMIPNVNVVQSAPAGASCTPGTTTPPTTTPPTSNTGSANSIPVIGPLLSSLFH</sequence>
<proteinExistence type="predicted"/>
<feature type="chain" id="PRO_5045344534" evidence="2">
    <location>
        <begin position="33"/>
        <end position="183"/>
    </location>
</feature>
<dbReference type="EMBL" id="CP074371">
    <property type="protein sequence ID" value="QVI22148.1"/>
    <property type="molecule type" value="Genomic_DNA"/>
</dbReference>
<accession>A0ABX8CSU8</accession>
<evidence type="ECO:0000256" key="1">
    <source>
        <dbReference type="SAM" id="MobiDB-lite"/>
    </source>
</evidence>
<gene>
    <name evidence="3" type="ORF">KHQ06_03165</name>
</gene>
<feature type="compositionally biased region" description="Low complexity" evidence="1">
    <location>
        <begin position="146"/>
        <end position="170"/>
    </location>
</feature>
<dbReference type="Proteomes" id="UP000683310">
    <property type="component" value="Chromosome"/>
</dbReference>
<evidence type="ECO:0000313" key="3">
    <source>
        <dbReference type="EMBL" id="QVI22148.1"/>
    </source>
</evidence>
<evidence type="ECO:0000313" key="4">
    <source>
        <dbReference type="Proteomes" id="UP000683310"/>
    </source>
</evidence>
<dbReference type="RefSeq" id="WP_213558234.1">
    <property type="nucleotide sequence ID" value="NZ_JBHZAB010000003.1"/>
</dbReference>
<keyword evidence="4" id="KW-1185">Reference proteome</keyword>
<feature type="signal peptide" evidence="2">
    <location>
        <begin position="1"/>
        <end position="32"/>
    </location>
</feature>
<evidence type="ECO:0000256" key="2">
    <source>
        <dbReference type="SAM" id="SignalP"/>
    </source>
</evidence>
<protein>
    <submittedName>
        <fullName evidence="3">Uncharacterized protein</fullName>
    </submittedName>
</protein>
<organism evidence="3 4">
    <name type="scientific">Nocardia tengchongensis</name>
    <dbReference type="NCBI Taxonomy" id="2055889"/>
    <lineage>
        <taxon>Bacteria</taxon>
        <taxon>Bacillati</taxon>
        <taxon>Actinomycetota</taxon>
        <taxon>Actinomycetes</taxon>
        <taxon>Mycobacteriales</taxon>
        <taxon>Nocardiaceae</taxon>
        <taxon>Nocardia</taxon>
    </lineage>
</organism>